<keyword evidence="1" id="KW-1133">Transmembrane helix</keyword>
<reference evidence="2" key="2">
    <citation type="submission" date="2025-09" db="UniProtKB">
        <authorList>
            <consortium name="Ensembl"/>
        </authorList>
    </citation>
    <scope>IDENTIFICATION</scope>
</reference>
<evidence type="ECO:0000313" key="3">
    <source>
        <dbReference type="Proteomes" id="UP000257200"/>
    </source>
</evidence>
<accession>A0A3Q1G2Q3</accession>
<keyword evidence="1" id="KW-0812">Transmembrane</keyword>
<keyword evidence="1" id="KW-0472">Membrane</keyword>
<sequence>SNRWTSLQYEAEESSNVTVEWSFTSTAGLSISSLKIHCVLLPDLQVFYHLDNSTEEKDARSFNCEQTLPAQVNDSPVCSTAAPVRATPSTETPEPGRAVRPLLLVAMAAGMVVLLTPCCLVLHRHPT</sequence>
<dbReference type="Proteomes" id="UP000257200">
    <property type="component" value="Unplaced"/>
</dbReference>
<reference evidence="2" key="1">
    <citation type="submission" date="2025-08" db="UniProtKB">
        <authorList>
            <consortium name="Ensembl"/>
        </authorList>
    </citation>
    <scope>IDENTIFICATION</scope>
</reference>
<evidence type="ECO:0000313" key="2">
    <source>
        <dbReference type="Ensembl" id="ENSAPOP00000024078.1"/>
    </source>
</evidence>
<name>A0A3Q1G2Q3_9TELE</name>
<evidence type="ECO:0000256" key="1">
    <source>
        <dbReference type="SAM" id="Phobius"/>
    </source>
</evidence>
<protein>
    <submittedName>
        <fullName evidence="2">Uncharacterized protein</fullName>
    </submittedName>
</protein>
<organism evidence="2 3">
    <name type="scientific">Acanthochromis polyacanthus</name>
    <name type="common">spiny chromis</name>
    <dbReference type="NCBI Taxonomy" id="80966"/>
    <lineage>
        <taxon>Eukaryota</taxon>
        <taxon>Metazoa</taxon>
        <taxon>Chordata</taxon>
        <taxon>Craniata</taxon>
        <taxon>Vertebrata</taxon>
        <taxon>Euteleostomi</taxon>
        <taxon>Actinopterygii</taxon>
        <taxon>Neopterygii</taxon>
        <taxon>Teleostei</taxon>
        <taxon>Neoteleostei</taxon>
        <taxon>Acanthomorphata</taxon>
        <taxon>Ovalentaria</taxon>
        <taxon>Pomacentridae</taxon>
        <taxon>Acanthochromis</taxon>
    </lineage>
</organism>
<dbReference type="GeneTree" id="ENSGT01150000290429"/>
<feature type="transmembrane region" description="Helical" evidence="1">
    <location>
        <begin position="102"/>
        <end position="122"/>
    </location>
</feature>
<dbReference type="AlphaFoldDB" id="A0A3Q1G2Q3"/>
<keyword evidence="3" id="KW-1185">Reference proteome</keyword>
<dbReference type="InParanoid" id="A0A3Q1G2Q3"/>
<dbReference type="Ensembl" id="ENSAPOT00000009658.1">
    <property type="protein sequence ID" value="ENSAPOP00000024078.1"/>
    <property type="gene ID" value="ENSAPOG00000006269.1"/>
</dbReference>
<proteinExistence type="predicted"/>